<dbReference type="AlphaFoldDB" id="A0A7I7UKV1"/>
<sequence>MRYFRNGNRVVRVHTDASFGEDFITARAEVYSMKRGVWVERSGMTSEIAYTGDWDPCSQRDAESAIARRLSRVDEIKRVHAEGLAAAVGTPNPYRGRRSLAVAWMTGYRKMLDDMLANSPARQAYLREHPGER</sequence>
<proteinExistence type="predicted"/>
<keyword evidence="2" id="KW-1185">Reference proteome</keyword>
<dbReference type="EMBL" id="AP022599">
    <property type="protein sequence ID" value="BBY82108.1"/>
    <property type="molecule type" value="Genomic_DNA"/>
</dbReference>
<protein>
    <submittedName>
        <fullName evidence="1">Uncharacterized protein</fullName>
    </submittedName>
</protein>
<reference evidence="1 2" key="1">
    <citation type="journal article" date="2019" name="Emerg. Microbes Infect.">
        <title>Comprehensive subspecies identification of 175 nontuberculous mycobacteria species based on 7547 genomic profiles.</title>
        <authorList>
            <person name="Matsumoto Y."/>
            <person name="Kinjo T."/>
            <person name="Motooka D."/>
            <person name="Nabeya D."/>
            <person name="Jung N."/>
            <person name="Uechi K."/>
            <person name="Horii T."/>
            <person name="Iida T."/>
            <person name="Fujita J."/>
            <person name="Nakamura S."/>
        </authorList>
    </citation>
    <scope>NUCLEOTIDE SEQUENCE [LARGE SCALE GENOMIC DNA]</scope>
    <source>
        <strain evidence="1 2">JCM 6370</strain>
    </source>
</reference>
<evidence type="ECO:0000313" key="1">
    <source>
        <dbReference type="EMBL" id="BBY82108.1"/>
    </source>
</evidence>
<name>A0A7I7UKV1_MYCPV</name>
<dbReference type="Pfam" id="PF04957">
    <property type="entry name" value="RMF"/>
    <property type="match status" value="1"/>
</dbReference>
<evidence type="ECO:0000313" key="2">
    <source>
        <dbReference type="Proteomes" id="UP000467252"/>
    </source>
</evidence>
<dbReference type="Proteomes" id="UP000467252">
    <property type="component" value="Chromosome"/>
</dbReference>
<dbReference type="InterPro" id="IPR007040">
    <property type="entry name" value="Ribosome_modulation_factor"/>
</dbReference>
<gene>
    <name evidence="1" type="ORF">MPUL_32660</name>
</gene>
<dbReference type="RefSeq" id="WP_197745791.1">
    <property type="nucleotide sequence ID" value="NZ_AP022599.1"/>
</dbReference>
<organism evidence="1 2">
    <name type="scientific">Mycolicibacterium pulveris</name>
    <name type="common">Mycobacterium pulveris</name>
    <dbReference type="NCBI Taxonomy" id="36813"/>
    <lineage>
        <taxon>Bacteria</taxon>
        <taxon>Bacillati</taxon>
        <taxon>Actinomycetota</taxon>
        <taxon>Actinomycetes</taxon>
        <taxon>Mycobacteriales</taxon>
        <taxon>Mycobacteriaceae</taxon>
        <taxon>Mycolicibacterium</taxon>
    </lineage>
</organism>
<accession>A0A7I7UKV1</accession>